<evidence type="ECO:0000313" key="3">
    <source>
        <dbReference type="Proteomes" id="UP000486534"/>
    </source>
</evidence>
<keyword evidence="1" id="KW-0732">Signal</keyword>
<organism evidence="2 3">
    <name type="scientific">Pseudomonas piscis</name>
    <dbReference type="NCBI Taxonomy" id="2614538"/>
    <lineage>
        <taxon>Bacteria</taxon>
        <taxon>Pseudomonadati</taxon>
        <taxon>Pseudomonadota</taxon>
        <taxon>Gammaproteobacteria</taxon>
        <taxon>Pseudomonadales</taxon>
        <taxon>Pseudomonadaceae</taxon>
        <taxon>Pseudomonas</taxon>
    </lineage>
</organism>
<dbReference type="Proteomes" id="UP000486534">
    <property type="component" value="Unassembled WGS sequence"/>
</dbReference>
<reference evidence="2 3" key="1">
    <citation type="submission" date="2019-10" db="EMBL/GenBank/DDBJ databases">
        <title>Pseudomonas dajingensis sp. nov., isolated from the profound head ulcers of farmed Murray cod (Maccullochella peelii peelii).</title>
        <authorList>
            <person name="Liu Y."/>
        </authorList>
    </citation>
    <scope>NUCLEOTIDE SEQUENCE [LARGE SCALE GENOMIC DNA]</scope>
    <source>
        <strain evidence="2 3">MC042</strain>
    </source>
</reference>
<evidence type="ECO:0008006" key="4">
    <source>
        <dbReference type="Google" id="ProtNLM"/>
    </source>
</evidence>
<comment type="caution">
    <text evidence="2">The sequence shown here is derived from an EMBL/GenBank/DDBJ whole genome shotgun (WGS) entry which is preliminary data.</text>
</comment>
<gene>
    <name evidence="2" type="ORF">GDH07_26105</name>
</gene>
<feature type="signal peptide" evidence="1">
    <location>
        <begin position="1"/>
        <end position="25"/>
    </location>
</feature>
<evidence type="ECO:0000256" key="1">
    <source>
        <dbReference type="SAM" id="SignalP"/>
    </source>
</evidence>
<proteinExistence type="predicted"/>
<dbReference type="AlphaFoldDB" id="A0A7X1PQY5"/>
<feature type="chain" id="PRO_5031473613" description="Lipoprotein" evidence="1">
    <location>
        <begin position="26"/>
        <end position="64"/>
    </location>
</feature>
<accession>A0A7X1PQY5</accession>
<dbReference type="EMBL" id="WHUV01000005">
    <property type="protein sequence ID" value="MQA56799.1"/>
    <property type="molecule type" value="Genomic_DNA"/>
</dbReference>
<name>A0A7X1PQY5_9PSED</name>
<sequence>MKLNCIRVLLIGAALLLGACSSATHHSCYSDACRLGGGMARLNVNGNAALGNSFNQYGASLLHD</sequence>
<dbReference type="PROSITE" id="PS51257">
    <property type="entry name" value="PROKAR_LIPOPROTEIN"/>
    <property type="match status" value="1"/>
</dbReference>
<evidence type="ECO:0000313" key="2">
    <source>
        <dbReference type="EMBL" id="MQA56799.1"/>
    </source>
</evidence>
<protein>
    <recommendedName>
        <fullName evidence="4">Lipoprotein</fullName>
    </recommendedName>
</protein>